<name>A0A9R1UL30_LACSA</name>
<gene>
    <name evidence="1" type="ORF">LSAT_V11C800406460</name>
</gene>
<sequence>MICRGCFVIFYQRVFTYVFFSVFADNRDEATDHITSPSLPQQTFNKTLIPADPASIPFFFHFVRFYPGLSEDDQTTVGKPGIVSYGYGQPFHFRQAILSTRWSM</sequence>
<comment type="caution">
    <text evidence="1">The sequence shown here is derived from an EMBL/GenBank/DDBJ whole genome shotgun (WGS) entry which is preliminary data.</text>
</comment>
<reference evidence="1 2" key="1">
    <citation type="journal article" date="2017" name="Nat. Commun.">
        <title>Genome assembly with in vitro proximity ligation data and whole-genome triplication in lettuce.</title>
        <authorList>
            <person name="Reyes-Chin-Wo S."/>
            <person name="Wang Z."/>
            <person name="Yang X."/>
            <person name="Kozik A."/>
            <person name="Arikit S."/>
            <person name="Song C."/>
            <person name="Xia L."/>
            <person name="Froenicke L."/>
            <person name="Lavelle D.O."/>
            <person name="Truco M.J."/>
            <person name="Xia R."/>
            <person name="Zhu S."/>
            <person name="Xu C."/>
            <person name="Xu H."/>
            <person name="Xu X."/>
            <person name="Cox K."/>
            <person name="Korf I."/>
            <person name="Meyers B.C."/>
            <person name="Michelmore R.W."/>
        </authorList>
    </citation>
    <scope>NUCLEOTIDE SEQUENCE [LARGE SCALE GENOMIC DNA]</scope>
    <source>
        <strain evidence="2">cv. Salinas</strain>
        <tissue evidence="1">Seedlings</tissue>
    </source>
</reference>
<dbReference type="AlphaFoldDB" id="A0A9R1UL30"/>
<dbReference type="Proteomes" id="UP000235145">
    <property type="component" value="Unassembled WGS sequence"/>
</dbReference>
<proteinExistence type="predicted"/>
<evidence type="ECO:0000313" key="1">
    <source>
        <dbReference type="EMBL" id="KAJ0189027.1"/>
    </source>
</evidence>
<keyword evidence="2" id="KW-1185">Reference proteome</keyword>
<protein>
    <submittedName>
        <fullName evidence="1">Uncharacterized protein</fullName>
    </submittedName>
</protein>
<accession>A0A9R1UL30</accession>
<organism evidence="1 2">
    <name type="scientific">Lactuca sativa</name>
    <name type="common">Garden lettuce</name>
    <dbReference type="NCBI Taxonomy" id="4236"/>
    <lineage>
        <taxon>Eukaryota</taxon>
        <taxon>Viridiplantae</taxon>
        <taxon>Streptophyta</taxon>
        <taxon>Embryophyta</taxon>
        <taxon>Tracheophyta</taxon>
        <taxon>Spermatophyta</taxon>
        <taxon>Magnoliopsida</taxon>
        <taxon>eudicotyledons</taxon>
        <taxon>Gunneridae</taxon>
        <taxon>Pentapetalae</taxon>
        <taxon>asterids</taxon>
        <taxon>campanulids</taxon>
        <taxon>Asterales</taxon>
        <taxon>Asteraceae</taxon>
        <taxon>Cichorioideae</taxon>
        <taxon>Cichorieae</taxon>
        <taxon>Lactucinae</taxon>
        <taxon>Lactuca</taxon>
    </lineage>
</organism>
<dbReference type="EMBL" id="NBSK02000008">
    <property type="protein sequence ID" value="KAJ0189027.1"/>
    <property type="molecule type" value="Genomic_DNA"/>
</dbReference>
<evidence type="ECO:0000313" key="2">
    <source>
        <dbReference type="Proteomes" id="UP000235145"/>
    </source>
</evidence>